<protein>
    <submittedName>
        <fullName evidence="1">Uncharacterized protein</fullName>
    </submittedName>
</protein>
<proteinExistence type="predicted"/>
<organism evidence="1">
    <name type="scientific">Podoviridae sp. ctoqT5</name>
    <dbReference type="NCBI Taxonomy" id="2826577"/>
    <lineage>
        <taxon>Viruses</taxon>
        <taxon>Duplodnaviria</taxon>
        <taxon>Heunggongvirae</taxon>
        <taxon>Uroviricota</taxon>
        <taxon>Caudoviricetes</taxon>
    </lineage>
</organism>
<dbReference type="EMBL" id="BK014952">
    <property type="protein sequence ID" value="DAD84120.1"/>
    <property type="molecule type" value="Genomic_DNA"/>
</dbReference>
<reference evidence="1" key="1">
    <citation type="journal article" date="2021" name="Proc. Natl. Acad. Sci. U.S.A.">
        <title>A Catalog of Tens of Thousands of Viruses from Human Metagenomes Reveals Hidden Associations with Chronic Diseases.</title>
        <authorList>
            <person name="Tisza M.J."/>
            <person name="Buck C.B."/>
        </authorList>
    </citation>
    <scope>NUCLEOTIDE SEQUENCE</scope>
    <source>
        <strain evidence="1">CtoqT5</strain>
    </source>
</reference>
<sequence length="73" mass="8536">MVFLQFSHGIQGKLSPLGIKIGIASYRLSHFRVRLNLLNFLKEFSVLKFVLLNNFSCYHLKSIITKKLRKEKL</sequence>
<name>A0A8S5MPG1_9CAUD</name>
<accession>A0A8S5MPG1</accession>
<evidence type="ECO:0000313" key="1">
    <source>
        <dbReference type="EMBL" id="DAD84120.1"/>
    </source>
</evidence>